<evidence type="ECO:0000313" key="1">
    <source>
        <dbReference type="EMBL" id="KOF67914.1"/>
    </source>
</evidence>
<accession>A0A0L8FTA1</accession>
<organism evidence="1">
    <name type="scientific">Octopus bimaculoides</name>
    <name type="common">California two-spotted octopus</name>
    <dbReference type="NCBI Taxonomy" id="37653"/>
    <lineage>
        <taxon>Eukaryota</taxon>
        <taxon>Metazoa</taxon>
        <taxon>Spiralia</taxon>
        <taxon>Lophotrochozoa</taxon>
        <taxon>Mollusca</taxon>
        <taxon>Cephalopoda</taxon>
        <taxon>Coleoidea</taxon>
        <taxon>Octopodiformes</taxon>
        <taxon>Octopoda</taxon>
        <taxon>Incirrata</taxon>
        <taxon>Octopodidae</taxon>
        <taxon>Octopus</taxon>
    </lineage>
</organism>
<protein>
    <submittedName>
        <fullName evidence="1">Uncharacterized protein</fullName>
    </submittedName>
</protein>
<proteinExistence type="predicted"/>
<sequence>MKPTNIEYKKIYTSCSARIKPGARVAYARSPAFSGPLLIIALSVCNTILPSAFVT</sequence>
<gene>
    <name evidence="1" type="ORF">OCBIM_22008662mg</name>
</gene>
<name>A0A0L8FTA1_OCTBM</name>
<dbReference type="EMBL" id="KQ426725">
    <property type="protein sequence ID" value="KOF67914.1"/>
    <property type="molecule type" value="Genomic_DNA"/>
</dbReference>
<reference evidence="1" key="1">
    <citation type="submission" date="2015-07" db="EMBL/GenBank/DDBJ databases">
        <title>MeaNS - Measles Nucleotide Surveillance Program.</title>
        <authorList>
            <person name="Tran T."/>
            <person name="Druce J."/>
        </authorList>
    </citation>
    <scope>NUCLEOTIDE SEQUENCE</scope>
    <source>
        <strain evidence="1">UCB-OBI-ISO-001</strain>
        <tissue evidence="1">Gonad</tissue>
    </source>
</reference>
<dbReference type="AlphaFoldDB" id="A0A0L8FTA1"/>